<reference evidence="6" key="1">
    <citation type="submission" date="2021-08" db="EMBL/GenBank/DDBJ databases">
        <title>Hoeflea bacterium WL0058 sp. nov., isolated from the sediment.</title>
        <authorList>
            <person name="Wang L."/>
            <person name="Zhang D."/>
        </authorList>
    </citation>
    <scope>NUCLEOTIDE SEQUENCE</scope>
    <source>
        <strain evidence="6">WL0058</strain>
    </source>
</reference>
<keyword evidence="4" id="KW-0732">Signal</keyword>
<comment type="subcellular location">
    <subcellularLocation>
        <location evidence="1">Periplasm</location>
    </subcellularLocation>
</comment>
<evidence type="ECO:0000313" key="7">
    <source>
        <dbReference type="Proteomes" id="UP001196509"/>
    </source>
</evidence>
<protein>
    <submittedName>
        <fullName evidence="6">ABC transporter substrate-binding protein</fullName>
    </submittedName>
</protein>
<evidence type="ECO:0000259" key="5">
    <source>
        <dbReference type="Pfam" id="PF00496"/>
    </source>
</evidence>
<comment type="caution">
    <text evidence="6">The sequence shown here is derived from an EMBL/GenBank/DDBJ whole genome shotgun (WGS) entry which is preliminary data.</text>
</comment>
<feature type="domain" description="Solute-binding protein family 5" evidence="5">
    <location>
        <begin position="103"/>
        <end position="447"/>
    </location>
</feature>
<dbReference type="Gene3D" id="3.40.190.10">
    <property type="entry name" value="Periplasmic binding protein-like II"/>
    <property type="match status" value="1"/>
</dbReference>
<dbReference type="InterPro" id="IPR000914">
    <property type="entry name" value="SBP_5_dom"/>
</dbReference>
<evidence type="ECO:0000256" key="1">
    <source>
        <dbReference type="ARBA" id="ARBA00004418"/>
    </source>
</evidence>
<dbReference type="GO" id="GO:1904680">
    <property type="term" value="F:peptide transmembrane transporter activity"/>
    <property type="evidence" value="ECO:0007669"/>
    <property type="project" value="TreeGrafter"/>
</dbReference>
<dbReference type="InterPro" id="IPR019546">
    <property type="entry name" value="TAT_signal_bac_arc"/>
</dbReference>
<dbReference type="InterPro" id="IPR030678">
    <property type="entry name" value="Peptide/Ni-bd"/>
</dbReference>
<evidence type="ECO:0000313" key="6">
    <source>
        <dbReference type="EMBL" id="MBW8636811.1"/>
    </source>
</evidence>
<name>A0AAE2ZKW6_9HYPH</name>
<evidence type="ECO:0000256" key="4">
    <source>
        <dbReference type="ARBA" id="ARBA00022729"/>
    </source>
</evidence>
<dbReference type="InterPro" id="IPR039424">
    <property type="entry name" value="SBP_5"/>
</dbReference>
<comment type="similarity">
    <text evidence="2">Belongs to the bacterial solute-binding protein 5 family.</text>
</comment>
<dbReference type="RefSeq" id="WP_220227461.1">
    <property type="nucleotide sequence ID" value="NZ_JAICBX010000001.1"/>
</dbReference>
<sequence>MNKQETDALIKSIIEQARKKRLSRRGFMEGALATGATAAAASTLWSTKVAAQTPKKGGTFRVGVHDGNTADSLDPGTTESVFMIQLSHAVRSYLTLITNTNELGPDVADSWEASADASEWTFKLNPNVTFHSGKKLTAEDVVASLNFHRGEKTTSAAKALLTDVVDIKADGDLTVVIKMGAGNADLPYLLSDYHLVMLPSDGSGGVDWESGDGTGPYKLDNFDPGVRAELSKHDGWHREGAYFDSVNMLTLNDPNARQTALVTGDVDAITSVDLKTVSLLERAPGIKIDNVPSGSHVTLPMFCDVAPFDNVDVRLALKYAMNREEIIEKILFGYGSLGNDHPIAPSLPYWADLEQRSYDPDKAKFHMEKSGLGSINVDLSAADSVMSGAVDMCVLYSEHAKQAGININVVREPNDGYWSNVWLVKPFVFVQWGARPTPDVMFSLAYKEGAAWNESHWVNEQFNKLLVEAKSELDEAKRGDMYQEMQLLCRDDGGTVVPFFINRVMGRRDNVAHGDFIASNWELDGARGYERWWFES</sequence>
<organism evidence="6 7">
    <name type="scientific">Flavimaribacter sediminis</name>
    <dbReference type="NCBI Taxonomy" id="2865987"/>
    <lineage>
        <taxon>Bacteria</taxon>
        <taxon>Pseudomonadati</taxon>
        <taxon>Pseudomonadota</taxon>
        <taxon>Alphaproteobacteria</taxon>
        <taxon>Hyphomicrobiales</taxon>
        <taxon>Rhizobiaceae</taxon>
        <taxon>Flavimaribacter</taxon>
    </lineage>
</organism>
<evidence type="ECO:0000256" key="2">
    <source>
        <dbReference type="ARBA" id="ARBA00005695"/>
    </source>
</evidence>
<dbReference type="EMBL" id="JAICBX010000001">
    <property type="protein sequence ID" value="MBW8636811.1"/>
    <property type="molecule type" value="Genomic_DNA"/>
</dbReference>
<accession>A0AAE2ZKW6</accession>
<dbReference type="PANTHER" id="PTHR30290">
    <property type="entry name" value="PERIPLASMIC BINDING COMPONENT OF ABC TRANSPORTER"/>
    <property type="match status" value="1"/>
</dbReference>
<dbReference type="GO" id="GO:0015833">
    <property type="term" value="P:peptide transport"/>
    <property type="evidence" value="ECO:0007669"/>
    <property type="project" value="TreeGrafter"/>
</dbReference>
<dbReference type="PANTHER" id="PTHR30290:SF10">
    <property type="entry name" value="PERIPLASMIC OLIGOPEPTIDE-BINDING PROTEIN-RELATED"/>
    <property type="match status" value="1"/>
</dbReference>
<dbReference type="PIRSF" id="PIRSF002741">
    <property type="entry name" value="MppA"/>
    <property type="match status" value="1"/>
</dbReference>
<dbReference type="GO" id="GO:0030288">
    <property type="term" value="C:outer membrane-bounded periplasmic space"/>
    <property type="evidence" value="ECO:0007669"/>
    <property type="project" value="UniProtKB-ARBA"/>
</dbReference>
<dbReference type="Gene3D" id="3.90.76.10">
    <property type="entry name" value="Dipeptide-binding Protein, Domain 1"/>
    <property type="match status" value="1"/>
</dbReference>
<keyword evidence="3" id="KW-0813">Transport</keyword>
<gene>
    <name evidence="6" type="ORF">K1W69_06400</name>
</gene>
<dbReference type="GO" id="GO:0043190">
    <property type="term" value="C:ATP-binding cassette (ABC) transporter complex"/>
    <property type="evidence" value="ECO:0007669"/>
    <property type="project" value="InterPro"/>
</dbReference>
<dbReference type="Gene3D" id="3.10.105.10">
    <property type="entry name" value="Dipeptide-binding Protein, Domain 3"/>
    <property type="match status" value="1"/>
</dbReference>
<evidence type="ECO:0000256" key="3">
    <source>
        <dbReference type="ARBA" id="ARBA00022448"/>
    </source>
</evidence>
<proteinExistence type="inferred from homology"/>
<dbReference type="Proteomes" id="UP001196509">
    <property type="component" value="Unassembled WGS sequence"/>
</dbReference>
<dbReference type="InterPro" id="IPR006311">
    <property type="entry name" value="TAT_signal"/>
</dbReference>
<dbReference type="PROSITE" id="PS51318">
    <property type="entry name" value="TAT"/>
    <property type="match status" value="1"/>
</dbReference>
<dbReference type="NCBIfam" id="TIGR01409">
    <property type="entry name" value="TAT_signal_seq"/>
    <property type="match status" value="1"/>
</dbReference>
<dbReference type="AlphaFoldDB" id="A0AAE2ZKW6"/>
<dbReference type="Pfam" id="PF00496">
    <property type="entry name" value="SBP_bac_5"/>
    <property type="match status" value="1"/>
</dbReference>
<dbReference type="SUPFAM" id="SSF53850">
    <property type="entry name" value="Periplasmic binding protein-like II"/>
    <property type="match status" value="1"/>
</dbReference>
<keyword evidence="7" id="KW-1185">Reference proteome</keyword>
<dbReference type="CDD" id="cd08503">
    <property type="entry name" value="PBP2_NikA_DppA_OppA_like_17"/>
    <property type="match status" value="1"/>
</dbReference>